<dbReference type="InterPro" id="IPR051821">
    <property type="entry name" value="Asp/Asn_beta-hydroxylase"/>
</dbReference>
<dbReference type="PANTHER" id="PTHR46332">
    <property type="entry name" value="ASPARTATE BETA-HYDROXYLASE DOMAIN-CONTAINING PROTEIN 2"/>
    <property type="match status" value="1"/>
</dbReference>
<dbReference type="EMBL" id="BAAAEI010000020">
    <property type="protein sequence ID" value="GAA0365010.1"/>
    <property type="molecule type" value="Genomic_DNA"/>
</dbReference>
<dbReference type="SUPFAM" id="SSF51197">
    <property type="entry name" value="Clavaminate synthase-like"/>
    <property type="match status" value="1"/>
</dbReference>
<dbReference type="Pfam" id="PF05118">
    <property type="entry name" value="Asp_Arg_Hydrox"/>
    <property type="match status" value="1"/>
</dbReference>
<dbReference type="SUPFAM" id="SSF48452">
    <property type="entry name" value="TPR-like"/>
    <property type="match status" value="1"/>
</dbReference>
<evidence type="ECO:0000256" key="1">
    <source>
        <dbReference type="ARBA" id="ARBA00007730"/>
    </source>
</evidence>
<dbReference type="PANTHER" id="PTHR46332:SF5">
    <property type="entry name" value="ASPARTATE BETA-HYDROXYLASE DOMAIN CONTAINING 2"/>
    <property type="match status" value="1"/>
</dbReference>
<dbReference type="Proteomes" id="UP001501757">
    <property type="component" value="Unassembled WGS sequence"/>
</dbReference>
<evidence type="ECO:0000256" key="2">
    <source>
        <dbReference type="ARBA" id="ARBA00022964"/>
    </source>
</evidence>
<protein>
    <recommendedName>
        <fullName evidence="4">Aspartyl/asparaginy/proline hydroxylase domain-containing protein</fullName>
    </recommendedName>
</protein>
<keyword evidence="6" id="KW-1185">Reference proteome</keyword>
<evidence type="ECO:0000313" key="6">
    <source>
        <dbReference type="Proteomes" id="UP001501757"/>
    </source>
</evidence>
<organism evidence="5 6">
    <name type="scientific">Bowmanella denitrificans</name>
    <dbReference type="NCBI Taxonomy" id="366582"/>
    <lineage>
        <taxon>Bacteria</taxon>
        <taxon>Pseudomonadati</taxon>
        <taxon>Pseudomonadota</taxon>
        <taxon>Gammaproteobacteria</taxon>
        <taxon>Alteromonadales</taxon>
        <taxon>Alteromonadaceae</taxon>
        <taxon>Bowmanella</taxon>
    </lineage>
</organism>
<reference evidence="6" key="1">
    <citation type="journal article" date="2019" name="Int. J. Syst. Evol. Microbiol.">
        <title>The Global Catalogue of Microorganisms (GCM) 10K type strain sequencing project: providing services to taxonomists for standard genome sequencing and annotation.</title>
        <authorList>
            <consortium name="The Broad Institute Genomics Platform"/>
            <consortium name="The Broad Institute Genome Sequencing Center for Infectious Disease"/>
            <person name="Wu L."/>
            <person name="Ma J."/>
        </authorList>
    </citation>
    <scope>NUCLEOTIDE SEQUENCE [LARGE SCALE GENOMIC DNA]</scope>
    <source>
        <strain evidence="6">JCM 13378</strain>
    </source>
</reference>
<keyword evidence="3" id="KW-0560">Oxidoreductase</keyword>
<evidence type="ECO:0000313" key="5">
    <source>
        <dbReference type="EMBL" id="GAA0365010.1"/>
    </source>
</evidence>
<dbReference type="InterPro" id="IPR007803">
    <property type="entry name" value="Asp/Arg/Pro-Hydrxlase"/>
</dbReference>
<evidence type="ECO:0000259" key="4">
    <source>
        <dbReference type="Pfam" id="PF05118"/>
    </source>
</evidence>
<proteinExistence type="inferred from homology"/>
<name>A0ABP3HAQ3_9ALTE</name>
<accession>A0ABP3HAQ3</accession>
<dbReference type="InterPro" id="IPR027443">
    <property type="entry name" value="IPNS-like_sf"/>
</dbReference>
<keyword evidence="2" id="KW-0223">Dioxygenase</keyword>
<dbReference type="RefSeq" id="WP_343846226.1">
    <property type="nucleotide sequence ID" value="NZ_BAAAEI010000020.1"/>
</dbReference>
<feature type="domain" description="Aspartyl/asparaginy/proline hydroxylase" evidence="4">
    <location>
        <begin position="237"/>
        <end position="396"/>
    </location>
</feature>
<comment type="similarity">
    <text evidence="1">Belongs to the aspartyl/asparaginyl beta-hydroxylase family.</text>
</comment>
<dbReference type="InterPro" id="IPR011990">
    <property type="entry name" value="TPR-like_helical_dom_sf"/>
</dbReference>
<evidence type="ECO:0000256" key="3">
    <source>
        <dbReference type="ARBA" id="ARBA00023002"/>
    </source>
</evidence>
<sequence length="426" mass="48323">MTSSLLLTQARQERQAGRDQNAAGYYRQLLDVPEWRQEAQDFLLQFGMKSGNYADVVYLLEVMISGANAKVQLHLLLGQALQKLTDADPTGTALSDIVKGLPFAYSSRLILGRLKEVRGDVAQAMRDYLVAINTANGKGYWHNEASTPPWCRPFVSHALVAVQQYRQELFHTWLEPVWHQFGRQDMSRVEKAVKMYSGEIPKVLADSRQVPSFLYVPDLPICPVFERQELVFAEEYESQAQLIKEELLNLLNSGNTFKPFQEGKAGEGLTKGGEWNAYFFHRHGQDFDVAHQQCPHTSKALSGLPLVNIQEHAPEVCFSIMQPGTHILPHRGVTNSRVVLHLGLVIPQYCRLNLLDVQEITWQEGRTFAFDDTYLHEAWNRSNEYRAVLLADIWNPHLTEEECLALTTLIEKIGVFNQETAAVDSD</sequence>
<dbReference type="Gene3D" id="2.60.120.330">
    <property type="entry name" value="B-lactam Antibiotic, Isopenicillin N Synthase, Chain"/>
    <property type="match status" value="1"/>
</dbReference>
<dbReference type="Gene3D" id="1.25.40.10">
    <property type="entry name" value="Tetratricopeptide repeat domain"/>
    <property type="match status" value="1"/>
</dbReference>
<comment type="caution">
    <text evidence="5">The sequence shown here is derived from an EMBL/GenBank/DDBJ whole genome shotgun (WGS) entry which is preliminary data.</text>
</comment>
<gene>
    <name evidence="5" type="ORF">GCM10009092_31700</name>
</gene>